<dbReference type="RefSeq" id="WP_310926797.1">
    <property type="nucleotide sequence ID" value="NZ_JAMQOQ010000001.1"/>
</dbReference>
<reference evidence="2 3" key="1">
    <citation type="submission" date="2022-06" db="EMBL/GenBank/DDBJ databases">
        <title>Halogeometricum sp. a new haloarchaeum isolate from saline soil.</title>
        <authorList>
            <person name="Strakova D."/>
            <person name="Galisteo C."/>
            <person name="Sanchez-Porro C."/>
            <person name="Ventosa A."/>
        </authorList>
    </citation>
    <scope>NUCLEOTIDE SEQUENCE [LARGE SCALE GENOMIC DNA]</scope>
    <source>
        <strain evidence="3">S3BR25-2</strain>
    </source>
</reference>
<feature type="transmembrane region" description="Helical" evidence="1">
    <location>
        <begin position="45"/>
        <end position="62"/>
    </location>
</feature>
<dbReference type="Proteomes" id="UP001254813">
    <property type="component" value="Unassembled WGS sequence"/>
</dbReference>
<evidence type="ECO:0000313" key="3">
    <source>
        <dbReference type="Proteomes" id="UP001254813"/>
    </source>
</evidence>
<feature type="transmembrane region" description="Helical" evidence="1">
    <location>
        <begin position="82"/>
        <end position="106"/>
    </location>
</feature>
<proteinExistence type="predicted"/>
<gene>
    <name evidence="2" type="ORF">NDI79_02095</name>
</gene>
<evidence type="ECO:0000313" key="2">
    <source>
        <dbReference type="EMBL" id="MDS0292959.1"/>
    </source>
</evidence>
<evidence type="ECO:0000256" key="1">
    <source>
        <dbReference type="SAM" id="Phobius"/>
    </source>
</evidence>
<keyword evidence="1" id="KW-0472">Membrane</keyword>
<keyword evidence="1" id="KW-0812">Transmembrane</keyword>
<comment type="caution">
    <text evidence="2">The sequence shown here is derived from an EMBL/GenBank/DDBJ whole genome shotgun (WGS) entry which is preliminary data.</text>
</comment>
<keyword evidence="1" id="KW-1133">Transmembrane helix</keyword>
<accession>A0ABU2FY67</accession>
<protein>
    <submittedName>
        <fullName evidence="2">Uncharacterized protein</fullName>
    </submittedName>
</protein>
<name>A0ABU2FY67_9EURY</name>
<dbReference type="EMBL" id="JAMQOQ010000001">
    <property type="protein sequence ID" value="MDS0292959.1"/>
    <property type="molecule type" value="Genomic_DNA"/>
</dbReference>
<sequence length="121" mass="13638">MSREYVAHEPRWPTVSTSGWRRRVRDEWGQLTGGPLSATWWVLRGLFRVAFAEFVFMLLLLLNTRPDVLEGVAAGAAPWWTIPLAIVTTPLLLGVFLLVAAVAFALPFLPRRDPSRPGAWR</sequence>
<organism evidence="2 3">
    <name type="scientific">Halogeometricum luteum</name>
    <dbReference type="NCBI Taxonomy" id="2950537"/>
    <lineage>
        <taxon>Archaea</taxon>
        <taxon>Methanobacteriati</taxon>
        <taxon>Methanobacteriota</taxon>
        <taxon>Stenosarchaea group</taxon>
        <taxon>Halobacteria</taxon>
        <taxon>Halobacteriales</taxon>
        <taxon>Haloferacaceae</taxon>
        <taxon>Halogeometricum</taxon>
    </lineage>
</organism>
<keyword evidence="3" id="KW-1185">Reference proteome</keyword>